<organism evidence="10 11">
    <name type="scientific">Rosa chinensis</name>
    <name type="common">China rose</name>
    <dbReference type="NCBI Taxonomy" id="74649"/>
    <lineage>
        <taxon>Eukaryota</taxon>
        <taxon>Viridiplantae</taxon>
        <taxon>Streptophyta</taxon>
        <taxon>Embryophyta</taxon>
        <taxon>Tracheophyta</taxon>
        <taxon>Spermatophyta</taxon>
        <taxon>Magnoliopsida</taxon>
        <taxon>eudicotyledons</taxon>
        <taxon>Gunneridae</taxon>
        <taxon>Pentapetalae</taxon>
        <taxon>rosids</taxon>
        <taxon>fabids</taxon>
        <taxon>Rosales</taxon>
        <taxon>Rosaceae</taxon>
        <taxon>Rosoideae</taxon>
        <taxon>Rosoideae incertae sedis</taxon>
        <taxon>Rosa</taxon>
    </lineage>
</organism>
<dbReference type="EC" id="1.5.3.17" evidence="10"/>
<comment type="similarity">
    <text evidence="3">Belongs to the flavin monoamine oxidase family.</text>
</comment>
<evidence type="ECO:0000256" key="3">
    <source>
        <dbReference type="ARBA" id="ARBA00005995"/>
    </source>
</evidence>
<evidence type="ECO:0000256" key="5">
    <source>
        <dbReference type="ARBA" id="ARBA00022630"/>
    </source>
</evidence>
<evidence type="ECO:0000256" key="1">
    <source>
        <dbReference type="ARBA" id="ARBA00001974"/>
    </source>
</evidence>
<dbReference type="InterPro" id="IPR050281">
    <property type="entry name" value="Flavin_monoamine_oxidase"/>
</dbReference>
<evidence type="ECO:0000256" key="7">
    <source>
        <dbReference type="ARBA" id="ARBA00023002"/>
    </source>
</evidence>
<dbReference type="EMBL" id="PDCK01000040">
    <property type="protein sequence ID" value="PRQ46840.1"/>
    <property type="molecule type" value="Genomic_DNA"/>
</dbReference>
<keyword evidence="4" id="KW-0963">Cytoplasm</keyword>
<name>A0A2P6RK78_ROSCH</name>
<keyword evidence="7 10" id="KW-0560">Oxidoreductase</keyword>
<dbReference type="STRING" id="74649.A0A2P6RK78"/>
<accession>A0A2P6RK78</accession>
<reference evidence="10 11" key="1">
    <citation type="journal article" date="2018" name="Nat. Genet.">
        <title>The Rosa genome provides new insights in the design of modern roses.</title>
        <authorList>
            <person name="Bendahmane M."/>
        </authorList>
    </citation>
    <scope>NUCLEOTIDE SEQUENCE [LARGE SCALE GENOMIC DNA]</scope>
    <source>
        <strain evidence="11">cv. Old Blush</strain>
    </source>
</reference>
<comment type="cofactor">
    <cofactor evidence="1">
        <name>FAD</name>
        <dbReference type="ChEBI" id="CHEBI:57692"/>
    </cofactor>
</comment>
<comment type="caution">
    <text evidence="10">The sequence shown here is derived from an EMBL/GenBank/DDBJ whole genome shotgun (WGS) entry which is preliminary data.</text>
</comment>
<dbReference type="OMA" id="ANIAVKM"/>
<evidence type="ECO:0000256" key="6">
    <source>
        <dbReference type="ARBA" id="ARBA00022827"/>
    </source>
</evidence>
<keyword evidence="11" id="KW-1185">Reference proteome</keyword>
<dbReference type="OrthoDB" id="2019015at2759"/>
<dbReference type="Pfam" id="PF01593">
    <property type="entry name" value="Amino_oxidase"/>
    <property type="match status" value="1"/>
</dbReference>
<keyword evidence="5" id="KW-0285">Flavoprotein</keyword>
<protein>
    <submittedName>
        <fullName evidence="10">Putative non-specific polyamine oxidase</fullName>
        <ecNumber evidence="10">1.5.3.17</ecNumber>
    </submittedName>
</protein>
<dbReference type="FunFam" id="3.50.50.60:FF:000448">
    <property type="entry name" value="Putative polyamine oxidase 5 isoform A"/>
    <property type="match status" value="1"/>
</dbReference>
<dbReference type="SUPFAM" id="SSF51905">
    <property type="entry name" value="FAD/NAD(P)-binding domain"/>
    <property type="match status" value="1"/>
</dbReference>
<dbReference type="AlphaFoldDB" id="A0A2P6RK78"/>
<evidence type="ECO:0000313" key="11">
    <source>
        <dbReference type="Proteomes" id="UP000238479"/>
    </source>
</evidence>
<evidence type="ECO:0000259" key="9">
    <source>
        <dbReference type="Pfam" id="PF01593"/>
    </source>
</evidence>
<evidence type="ECO:0000256" key="4">
    <source>
        <dbReference type="ARBA" id="ARBA00022490"/>
    </source>
</evidence>
<dbReference type="Gramene" id="PRQ46840">
    <property type="protein sequence ID" value="PRQ46840"/>
    <property type="gene ID" value="RchiOBHm_Chr2g0093331"/>
</dbReference>
<proteinExistence type="inferred from homology"/>
<dbReference type="GO" id="GO:0005737">
    <property type="term" value="C:cytoplasm"/>
    <property type="evidence" value="ECO:0007669"/>
    <property type="project" value="UniProtKB-SubCell"/>
</dbReference>
<evidence type="ECO:0000313" key="10">
    <source>
        <dbReference type="EMBL" id="PRQ46840.1"/>
    </source>
</evidence>
<dbReference type="PANTHER" id="PTHR10742:SF405">
    <property type="entry name" value="PEROXISOMAL N(1)-ACETYL-SPERMINE_SPERMIDINE OXIDASE"/>
    <property type="match status" value="1"/>
</dbReference>
<keyword evidence="6" id="KW-0274">FAD</keyword>
<dbReference type="PANTHER" id="PTHR10742">
    <property type="entry name" value="FLAVIN MONOAMINE OXIDASE"/>
    <property type="match status" value="1"/>
</dbReference>
<evidence type="ECO:0000256" key="2">
    <source>
        <dbReference type="ARBA" id="ARBA00004496"/>
    </source>
</evidence>
<dbReference type="GO" id="GO:0046592">
    <property type="term" value="F:polyamine oxidase activity"/>
    <property type="evidence" value="ECO:0007669"/>
    <property type="project" value="UniProtKB-EC"/>
</dbReference>
<dbReference type="InterPro" id="IPR036188">
    <property type="entry name" value="FAD/NAD-bd_sf"/>
</dbReference>
<dbReference type="Gene3D" id="3.90.660.10">
    <property type="match status" value="1"/>
</dbReference>
<dbReference type="InterPro" id="IPR002937">
    <property type="entry name" value="Amino_oxidase"/>
</dbReference>
<feature type="domain" description="Amine oxidase" evidence="9">
    <location>
        <begin position="15"/>
        <end position="559"/>
    </location>
</feature>
<dbReference type="SUPFAM" id="SSF54373">
    <property type="entry name" value="FAD-linked reductases, C-terminal domain"/>
    <property type="match status" value="1"/>
</dbReference>
<feature type="region of interest" description="Disordered" evidence="8">
    <location>
        <begin position="441"/>
        <end position="464"/>
    </location>
</feature>
<sequence>MVGKKSRIVVIGAGMAGVTAANKLYTSGCEDLFELIVVEGGTRIGGRINTSEFGGDRIEMGATWIHGIGGSPVHKIAQEIKALESEQPWECMDGSSDEPKTIAEGGFEVSPTVVDPITTLFKNLMDYAQGKKVFEQCDEQDCNGDVEYMKLGDEASGVCCGNGGAGKLSVGSFLRKGLDAYWVSKKRKEEVNGCGEWSRESLEEAVFAMHESTQRTYTSAGDLLTLDYNAESEYRMFPGEEITIAKGYLSIVQSLASVLPPDVIQLGKRVTKVEWKAESTQLRMDQNVYESRPVKLHFSDGSVLLADHVIVTVSLGVLKAATHQDSGMFSPPLPCFKAEAISRLGFGVVNKLFLQLSSTHVTKGQDFSKFPFLQMVFHREDSEFRLKKIPWWMRKTASLCPLYHNSSVLLSWFAGKEALKLESLEDEEIINGVTATVSSFLSKPHKKERENSHSQLGNGHVNHDEENSEVKFANVLKSQWGSDPLFLGSYSYVAVGSSGEDLDTMAEPLPKSSSCDEAASATSPPSLQILFAGEATHRTHYSTTHGAYFSGLREANRLLQHYNHHVGV</sequence>
<evidence type="ECO:0000256" key="8">
    <source>
        <dbReference type="SAM" id="MobiDB-lite"/>
    </source>
</evidence>
<comment type="subcellular location">
    <subcellularLocation>
        <location evidence="2">Cytoplasm</location>
    </subcellularLocation>
</comment>
<dbReference type="Proteomes" id="UP000238479">
    <property type="component" value="Chromosome 2"/>
</dbReference>
<gene>
    <name evidence="10" type="ORF">RchiOBHm_Chr2g0093331</name>
</gene>
<dbReference type="Gene3D" id="3.50.50.60">
    <property type="entry name" value="FAD/NAD(P)-binding domain"/>
    <property type="match status" value="2"/>
</dbReference>